<evidence type="ECO:0000313" key="3">
    <source>
        <dbReference type="Proteomes" id="UP000278962"/>
    </source>
</evidence>
<keyword evidence="1" id="KW-0812">Transmembrane</keyword>
<dbReference type="AlphaFoldDB" id="A0A660LA21"/>
<dbReference type="OrthoDB" id="9873171at2"/>
<keyword evidence="1" id="KW-1133">Transmembrane helix</keyword>
<comment type="caution">
    <text evidence="2">The sequence shown here is derived from an EMBL/GenBank/DDBJ whole genome shotgun (WGS) entry which is preliminary data.</text>
</comment>
<protein>
    <submittedName>
        <fullName evidence="2">Uncharacterized protein</fullName>
    </submittedName>
</protein>
<feature type="transmembrane region" description="Helical" evidence="1">
    <location>
        <begin position="9"/>
        <end position="25"/>
    </location>
</feature>
<feature type="transmembrane region" description="Helical" evidence="1">
    <location>
        <begin position="97"/>
        <end position="117"/>
    </location>
</feature>
<feature type="transmembrane region" description="Helical" evidence="1">
    <location>
        <begin position="31"/>
        <end position="50"/>
    </location>
</feature>
<evidence type="ECO:0000313" key="2">
    <source>
        <dbReference type="EMBL" id="RKQ91115.1"/>
    </source>
</evidence>
<proteinExistence type="predicted"/>
<dbReference type="EMBL" id="RBIL01000001">
    <property type="protein sequence ID" value="RKQ91115.1"/>
    <property type="molecule type" value="Genomic_DNA"/>
</dbReference>
<evidence type="ECO:0000256" key="1">
    <source>
        <dbReference type="SAM" id="Phobius"/>
    </source>
</evidence>
<gene>
    <name evidence="2" type="ORF">C8N24_0932</name>
</gene>
<keyword evidence="1" id="KW-0472">Membrane</keyword>
<feature type="transmembrane region" description="Helical" evidence="1">
    <location>
        <begin position="71"/>
        <end position="91"/>
    </location>
</feature>
<reference evidence="2 3" key="1">
    <citation type="submission" date="2018-10" db="EMBL/GenBank/DDBJ databases">
        <title>Genomic Encyclopedia of Archaeal and Bacterial Type Strains, Phase II (KMG-II): from individual species to whole genera.</title>
        <authorList>
            <person name="Goeker M."/>
        </authorList>
    </citation>
    <scope>NUCLEOTIDE SEQUENCE [LARGE SCALE GENOMIC DNA]</scope>
    <source>
        <strain evidence="2 3">DSM 14954</strain>
    </source>
</reference>
<sequence>MDPDRNKHIRNVAIILVLAVAVWKLPGGGTAATTISNVFSVLFLGGFCWLGYRLYMEHRDTLHGLEERQRAIAYGAFALAVFAIAATGRLWGDLDLLGGMIWMLMLGLAGWALYSVWRSYKTY</sequence>
<name>A0A660LA21_9ACTN</name>
<keyword evidence="3" id="KW-1185">Reference proteome</keyword>
<organism evidence="2 3">
    <name type="scientific">Solirubrobacter pauli</name>
    <dbReference type="NCBI Taxonomy" id="166793"/>
    <lineage>
        <taxon>Bacteria</taxon>
        <taxon>Bacillati</taxon>
        <taxon>Actinomycetota</taxon>
        <taxon>Thermoleophilia</taxon>
        <taxon>Solirubrobacterales</taxon>
        <taxon>Solirubrobacteraceae</taxon>
        <taxon>Solirubrobacter</taxon>
    </lineage>
</organism>
<dbReference type="Proteomes" id="UP000278962">
    <property type="component" value="Unassembled WGS sequence"/>
</dbReference>
<dbReference type="RefSeq" id="WP_121248449.1">
    <property type="nucleotide sequence ID" value="NZ_RBIL01000001.1"/>
</dbReference>
<accession>A0A660LA21</accession>